<gene>
    <name evidence="2" type="ORF">FloV-SA2_00247</name>
</gene>
<dbReference type="Gene3D" id="1.10.510.10">
    <property type="entry name" value="Transferase(Phosphotransferase) domain 1"/>
    <property type="match status" value="1"/>
</dbReference>
<feature type="compositionally biased region" description="Low complexity" evidence="1">
    <location>
        <begin position="275"/>
        <end position="284"/>
    </location>
</feature>
<sequence length="469" mass="55002">MEPDNVEIYNNLNKISNNEYENILLSPPIEKLLNINIKKNVNEYLEKTDDNNLIIKDKDNNNKEVFIKYITIVDSLKYLIGKYKNEDLNVMPFENTEEKEKTKYQEYINNKNNYAYVDSLFYYITSELNKNHDFIHGVKCYDMFMCQKKNCKINISDDLEYLCDSNYFTENIGKHFIFEDDDTNNIFIQTKQQIEIDNDTNISLKTDELDETLTPAYIEIKDISQCETNLENIELDISYTKLDGEITLNKNLYNTTYNEHSEEEVSGSEEEVSGSEEQVSGSENSDSDSEEEDSESGSEEEDSESGSEEDTSDEEDSDSDEEDSDSDEEENINILFNKFPTQVVVIEKCENTLDNLLDKDDIKIEELESIIFQVITILYVYQKKYNFTHNDLHTNNIMYVNTDYEYINYNIKGKLYRIPTYGKIYKIIDFGRAIYEYNGELLCSDSFHLMEQHTLNTTLNHIIMIKNLY</sequence>
<dbReference type="EMBL" id="PP542043">
    <property type="protein sequence ID" value="XDO02066.1"/>
    <property type="molecule type" value="Genomic_DNA"/>
</dbReference>
<evidence type="ECO:0000313" key="2">
    <source>
        <dbReference type="EMBL" id="XDO02066.1"/>
    </source>
</evidence>
<feature type="compositionally biased region" description="Acidic residues" evidence="1">
    <location>
        <begin position="285"/>
        <end position="329"/>
    </location>
</feature>
<proteinExistence type="predicted"/>
<name>A0AB39JFB1_9VIRU</name>
<feature type="region of interest" description="Disordered" evidence="1">
    <location>
        <begin position="258"/>
        <end position="329"/>
    </location>
</feature>
<protein>
    <submittedName>
        <fullName evidence="2">Phosphotransferase</fullName>
    </submittedName>
</protein>
<organism evidence="2">
    <name type="scientific">Florenciella sp. virus SA2</name>
    <dbReference type="NCBI Taxonomy" id="3240092"/>
    <lineage>
        <taxon>Viruses</taxon>
    </lineage>
</organism>
<dbReference type="SUPFAM" id="SSF56112">
    <property type="entry name" value="Protein kinase-like (PK-like)"/>
    <property type="match status" value="1"/>
</dbReference>
<evidence type="ECO:0000256" key="1">
    <source>
        <dbReference type="SAM" id="MobiDB-lite"/>
    </source>
</evidence>
<feature type="compositionally biased region" description="Acidic residues" evidence="1">
    <location>
        <begin position="261"/>
        <end position="274"/>
    </location>
</feature>
<accession>A0AB39JFB1</accession>
<dbReference type="InterPro" id="IPR011009">
    <property type="entry name" value="Kinase-like_dom_sf"/>
</dbReference>
<reference evidence="2" key="1">
    <citation type="submission" date="2024-03" db="EMBL/GenBank/DDBJ databases">
        <title>Eukaryotic viruses encode the ribosomal protein eL40.</title>
        <authorList>
            <person name="Thomy J."/>
            <person name="Schvarcz C.R."/>
            <person name="McBeain K.A."/>
            <person name="Edwards K.F."/>
            <person name="Steward G.F."/>
        </authorList>
    </citation>
    <scope>NUCLEOTIDE SEQUENCE</scope>
    <source>
        <strain evidence="2">FloV-SA2</strain>
    </source>
</reference>